<proteinExistence type="predicted"/>
<gene>
    <name evidence="2" type="ORF">CBM2586_P90024</name>
</gene>
<dbReference type="Proteomes" id="UP000257016">
    <property type="component" value="Unassembled WGS sequence"/>
</dbReference>
<name>A0A375CSJ2_9BURK</name>
<protein>
    <submittedName>
        <fullName evidence="2">Uncharacterized protein</fullName>
    </submittedName>
</protein>
<accession>A0A375CSJ2</accession>
<reference evidence="2" key="1">
    <citation type="submission" date="2018-01" db="EMBL/GenBank/DDBJ databases">
        <authorList>
            <person name="Clerissi C."/>
        </authorList>
    </citation>
    <scope>NUCLEOTIDE SEQUENCE</scope>
    <source>
        <strain evidence="2">Cupriavidus taiwanensis LMG 19430</strain>
    </source>
</reference>
<sequence>MTVLEKGRTVKRAPAVVISRLARTNEYGYQDRFPGKDQELRVPRAAGRRTHRAVRGQRRPRNQ</sequence>
<evidence type="ECO:0000313" key="2">
    <source>
        <dbReference type="EMBL" id="SOY78273.1"/>
    </source>
</evidence>
<evidence type="ECO:0000256" key="1">
    <source>
        <dbReference type="SAM" id="MobiDB-lite"/>
    </source>
</evidence>
<feature type="compositionally biased region" description="Basic and acidic residues" evidence="1">
    <location>
        <begin position="33"/>
        <end position="42"/>
    </location>
</feature>
<dbReference type="AlphaFoldDB" id="A0A375CSJ2"/>
<comment type="caution">
    <text evidence="2">The sequence shown here is derived from an EMBL/GenBank/DDBJ whole genome shotgun (WGS) entry which is preliminary data.</text>
</comment>
<feature type="compositionally biased region" description="Basic residues" evidence="1">
    <location>
        <begin position="46"/>
        <end position="63"/>
    </location>
</feature>
<organism evidence="2">
    <name type="scientific">Cupriavidus taiwanensis</name>
    <dbReference type="NCBI Taxonomy" id="164546"/>
    <lineage>
        <taxon>Bacteria</taxon>
        <taxon>Pseudomonadati</taxon>
        <taxon>Pseudomonadota</taxon>
        <taxon>Betaproteobacteria</taxon>
        <taxon>Burkholderiales</taxon>
        <taxon>Burkholderiaceae</taxon>
        <taxon>Cupriavidus</taxon>
    </lineage>
</organism>
<feature type="region of interest" description="Disordered" evidence="1">
    <location>
        <begin position="29"/>
        <end position="63"/>
    </location>
</feature>
<dbReference type="EMBL" id="OFSN01000066">
    <property type="protein sequence ID" value="SOY78273.1"/>
    <property type="molecule type" value="Genomic_DNA"/>
</dbReference>